<name>A0ABX3KV33_SALCS</name>
<feature type="transmembrane region" description="Helical" evidence="8">
    <location>
        <begin position="77"/>
        <end position="96"/>
    </location>
</feature>
<evidence type="ECO:0000256" key="7">
    <source>
        <dbReference type="ARBA" id="ARBA00023136"/>
    </source>
</evidence>
<evidence type="ECO:0000256" key="2">
    <source>
        <dbReference type="ARBA" id="ARBA00009142"/>
    </source>
</evidence>
<accession>A0ABX3KV33</accession>
<feature type="transmembrane region" description="Helical" evidence="8">
    <location>
        <begin position="103"/>
        <end position="121"/>
    </location>
</feature>
<keyword evidence="3" id="KW-0813">Transport</keyword>
<proteinExistence type="inferred from homology"/>
<comment type="similarity">
    <text evidence="2 8">Belongs to the 4-toluene sulfonate uptake permease (TSUP) (TC 2.A.102) family.</text>
</comment>
<protein>
    <recommendedName>
        <fullName evidence="8">Probable membrane transporter protein</fullName>
    </recommendedName>
</protein>
<comment type="caution">
    <text evidence="9">The sequence shown here is derived from an EMBL/GenBank/DDBJ whole genome shotgun (WGS) entry which is preliminary data.</text>
</comment>
<gene>
    <name evidence="9" type="ORF">BZJ21_00455</name>
</gene>
<evidence type="ECO:0000256" key="3">
    <source>
        <dbReference type="ARBA" id="ARBA00022448"/>
    </source>
</evidence>
<evidence type="ECO:0000256" key="6">
    <source>
        <dbReference type="ARBA" id="ARBA00022989"/>
    </source>
</evidence>
<feature type="transmembrane region" description="Helical" evidence="8">
    <location>
        <begin position="163"/>
        <end position="184"/>
    </location>
</feature>
<feature type="transmembrane region" description="Helical" evidence="8">
    <location>
        <begin position="196"/>
        <end position="223"/>
    </location>
</feature>
<keyword evidence="6 8" id="KW-1133">Transmembrane helix</keyword>
<evidence type="ECO:0000256" key="4">
    <source>
        <dbReference type="ARBA" id="ARBA00022475"/>
    </source>
</evidence>
<evidence type="ECO:0000256" key="5">
    <source>
        <dbReference type="ARBA" id="ARBA00022692"/>
    </source>
</evidence>
<dbReference type="Pfam" id="PF01925">
    <property type="entry name" value="TauE"/>
    <property type="match status" value="1"/>
</dbReference>
<evidence type="ECO:0000313" key="10">
    <source>
        <dbReference type="Proteomes" id="UP000189431"/>
    </source>
</evidence>
<evidence type="ECO:0000256" key="8">
    <source>
        <dbReference type="RuleBase" id="RU363041"/>
    </source>
</evidence>
<organism evidence="9 10">
    <name type="scientific">Salinivibrio costicola subsp. alcaliphilus</name>
    <dbReference type="NCBI Taxonomy" id="272773"/>
    <lineage>
        <taxon>Bacteria</taxon>
        <taxon>Pseudomonadati</taxon>
        <taxon>Pseudomonadota</taxon>
        <taxon>Gammaproteobacteria</taxon>
        <taxon>Vibrionales</taxon>
        <taxon>Vibrionaceae</taxon>
        <taxon>Salinivibrio</taxon>
    </lineage>
</organism>
<keyword evidence="7 8" id="KW-0472">Membrane</keyword>
<keyword evidence="10" id="KW-1185">Reference proteome</keyword>
<dbReference type="EMBL" id="MUFR01000001">
    <property type="protein sequence ID" value="OOF35474.1"/>
    <property type="molecule type" value="Genomic_DNA"/>
</dbReference>
<keyword evidence="4 8" id="KW-1003">Cell membrane</keyword>
<dbReference type="InterPro" id="IPR002781">
    <property type="entry name" value="TM_pro_TauE-like"/>
</dbReference>
<dbReference type="PANTHER" id="PTHR30269">
    <property type="entry name" value="TRANSMEMBRANE PROTEIN YFCA"/>
    <property type="match status" value="1"/>
</dbReference>
<sequence length="257" mass="27289">MLELIDLSTLVILGLTAFVAGFIDAVAGGGGMLTVPALLSLGLPPHVALGTNKLAATFASSTAAFTYYKKRLFSPLFWQHAFWGTLIGATAGTLLVDVLSTEWLEKAIPVVVLVAAIYTVWHPHPKGDNNQLPARCSKLPMKQWSQGLSLGFYDGVAGPGTGAFWTVSTMSLYRMNILLSSGLAKAMNFTSNITSLVAFALLGHVNWALGLTMGVCLMLGAFIGAHSAIRFGSQFIRPIFVTAVVILAGKLAVDAWF</sequence>
<feature type="transmembrane region" description="Helical" evidence="8">
    <location>
        <begin position="235"/>
        <end position="253"/>
    </location>
</feature>
<evidence type="ECO:0000256" key="1">
    <source>
        <dbReference type="ARBA" id="ARBA00004651"/>
    </source>
</evidence>
<dbReference type="PANTHER" id="PTHR30269:SF25">
    <property type="entry name" value="MEMBRANE TRANSPORTER PROTEIN-RELATED"/>
    <property type="match status" value="1"/>
</dbReference>
<dbReference type="InterPro" id="IPR052017">
    <property type="entry name" value="TSUP"/>
</dbReference>
<dbReference type="Proteomes" id="UP000189431">
    <property type="component" value="Unassembled WGS sequence"/>
</dbReference>
<reference evidence="10" key="1">
    <citation type="submission" date="2017-01" db="EMBL/GenBank/DDBJ databases">
        <title>Draft genome of the species Salinivibrio costicola subsp. alcaliphilus.</title>
        <authorList>
            <person name="Lopez-Hermoso C."/>
            <person name="De La Haba R."/>
            <person name="Sanchez-Porro C."/>
            <person name="Ventosa A."/>
        </authorList>
    </citation>
    <scope>NUCLEOTIDE SEQUENCE [LARGE SCALE GENOMIC DNA]</scope>
    <source>
        <strain evidence="10">CBH448</strain>
    </source>
</reference>
<evidence type="ECO:0000313" key="9">
    <source>
        <dbReference type="EMBL" id="OOF35474.1"/>
    </source>
</evidence>
<dbReference type="RefSeq" id="WP_077460146.1">
    <property type="nucleotide sequence ID" value="NZ_MUFR01000001.1"/>
</dbReference>
<feature type="transmembrane region" description="Helical" evidence="8">
    <location>
        <begin position="12"/>
        <end position="39"/>
    </location>
</feature>
<keyword evidence="5 8" id="KW-0812">Transmembrane</keyword>
<comment type="subcellular location">
    <subcellularLocation>
        <location evidence="1 8">Cell membrane</location>
        <topology evidence="1 8">Multi-pass membrane protein</topology>
    </subcellularLocation>
</comment>